<dbReference type="Proteomes" id="UP001604277">
    <property type="component" value="Unassembled WGS sequence"/>
</dbReference>
<evidence type="ECO:0008006" key="4">
    <source>
        <dbReference type="Google" id="ProtNLM"/>
    </source>
</evidence>
<dbReference type="AlphaFoldDB" id="A0ABD1WRB0"/>
<name>A0ABD1WRB0_9LAMI</name>
<keyword evidence="1" id="KW-0472">Membrane</keyword>
<evidence type="ECO:0000313" key="2">
    <source>
        <dbReference type="EMBL" id="KAL2551228.1"/>
    </source>
</evidence>
<evidence type="ECO:0000313" key="3">
    <source>
        <dbReference type="Proteomes" id="UP001604277"/>
    </source>
</evidence>
<keyword evidence="1" id="KW-0812">Transmembrane</keyword>
<feature type="transmembrane region" description="Helical" evidence="1">
    <location>
        <begin position="81"/>
        <end position="101"/>
    </location>
</feature>
<gene>
    <name evidence="2" type="ORF">Fot_04847</name>
</gene>
<evidence type="ECO:0000256" key="1">
    <source>
        <dbReference type="SAM" id="Phobius"/>
    </source>
</evidence>
<comment type="caution">
    <text evidence="2">The sequence shown here is derived from an EMBL/GenBank/DDBJ whole genome shotgun (WGS) entry which is preliminary data.</text>
</comment>
<accession>A0ABD1WRB0</accession>
<proteinExistence type="predicted"/>
<keyword evidence="1" id="KW-1133">Transmembrane helix</keyword>
<dbReference type="EMBL" id="JBFOLJ010000002">
    <property type="protein sequence ID" value="KAL2551228.1"/>
    <property type="molecule type" value="Genomic_DNA"/>
</dbReference>
<organism evidence="2 3">
    <name type="scientific">Forsythia ovata</name>
    <dbReference type="NCBI Taxonomy" id="205694"/>
    <lineage>
        <taxon>Eukaryota</taxon>
        <taxon>Viridiplantae</taxon>
        <taxon>Streptophyta</taxon>
        <taxon>Embryophyta</taxon>
        <taxon>Tracheophyta</taxon>
        <taxon>Spermatophyta</taxon>
        <taxon>Magnoliopsida</taxon>
        <taxon>eudicotyledons</taxon>
        <taxon>Gunneridae</taxon>
        <taxon>Pentapetalae</taxon>
        <taxon>asterids</taxon>
        <taxon>lamiids</taxon>
        <taxon>Lamiales</taxon>
        <taxon>Oleaceae</taxon>
        <taxon>Forsythieae</taxon>
        <taxon>Forsythia</taxon>
    </lineage>
</organism>
<reference evidence="3" key="1">
    <citation type="submission" date="2024-07" db="EMBL/GenBank/DDBJ databases">
        <title>Two chromosome-level genome assemblies of Korean endemic species Abeliophyllum distichum and Forsythia ovata (Oleaceae).</title>
        <authorList>
            <person name="Jang H."/>
        </authorList>
    </citation>
    <scope>NUCLEOTIDE SEQUENCE [LARGE SCALE GENOMIC DNA]</scope>
</reference>
<sequence length="120" mass="12895">MEDENFVHSMEVCKFFEPFLSDKADSATFSSSTAVASFSPPTTGFSTFSTSGSGCCGASYSTTAIVGVSATQTSDTTIPSVIYFLVSSAIITLFSSIIKQFQENKPNTKKNESFAKYQMI</sequence>
<protein>
    <recommendedName>
        <fullName evidence="4">Transmembrane protein</fullName>
    </recommendedName>
</protein>
<keyword evidence="3" id="KW-1185">Reference proteome</keyword>